<dbReference type="Proteomes" id="UP001218218">
    <property type="component" value="Unassembled WGS sequence"/>
</dbReference>
<evidence type="ECO:0000313" key="1">
    <source>
        <dbReference type="EMBL" id="KAJ7340745.1"/>
    </source>
</evidence>
<name>A0AAD6ZW13_9AGAR</name>
<organism evidence="1 2">
    <name type="scientific">Mycena albidolilacea</name>
    <dbReference type="NCBI Taxonomy" id="1033008"/>
    <lineage>
        <taxon>Eukaryota</taxon>
        <taxon>Fungi</taxon>
        <taxon>Dikarya</taxon>
        <taxon>Basidiomycota</taxon>
        <taxon>Agaricomycotina</taxon>
        <taxon>Agaricomycetes</taxon>
        <taxon>Agaricomycetidae</taxon>
        <taxon>Agaricales</taxon>
        <taxon>Marasmiineae</taxon>
        <taxon>Mycenaceae</taxon>
        <taxon>Mycena</taxon>
    </lineage>
</organism>
<dbReference type="EMBL" id="JARIHO010000026">
    <property type="protein sequence ID" value="KAJ7340745.1"/>
    <property type="molecule type" value="Genomic_DNA"/>
</dbReference>
<comment type="caution">
    <text evidence="1">The sequence shown here is derived from an EMBL/GenBank/DDBJ whole genome shotgun (WGS) entry which is preliminary data.</text>
</comment>
<proteinExistence type="predicted"/>
<keyword evidence="2" id="KW-1185">Reference proteome</keyword>
<sequence>MVRQSIAHLLAFLQYCNNAAGLSFHLPAPLLVIDFSTRSPNLAFNVRTPVTDLPANPLEVLRCAPPTPLYDVV</sequence>
<dbReference type="AlphaFoldDB" id="A0AAD6ZW13"/>
<accession>A0AAD6ZW13</accession>
<evidence type="ECO:0000313" key="2">
    <source>
        <dbReference type="Proteomes" id="UP001218218"/>
    </source>
</evidence>
<gene>
    <name evidence="1" type="ORF">DFH08DRAFT_875150</name>
</gene>
<reference evidence="1" key="1">
    <citation type="submission" date="2023-03" db="EMBL/GenBank/DDBJ databases">
        <title>Massive genome expansion in bonnet fungi (Mycena s.s.) driven by repeated elements and novel gene families across ecological guilds.</title>
        <authorList>
            <consortium name="Lawrence Berkeley National Laboratory"/>
            <person name="Harder C.B."/>
            <person name="Miyauchi S."/>
            <person name="Viragh M."/>
            <person name="Kuo A."/>
            <person name="Thoen E."/>
            <person name="Andreopoulos B."/>
            <person name="Lu D."/>
            <person name="Skrede I."/>
            <person name="Drula E."/>
            <person name="Henrissat B."/>
            <person name="Morin E."/>
            <person name="Kohler A."/>
            <person name="Barry K."/>
            <person name="LaButti K."/>
            <person name="Morin E."/>
            <person name="Salamov A."/>
            <person name="Lipzen A."/>
            <person name="Mereny Z."/>
            <person name="Hegedus B."/>
            <person name="Baldrian P."/>
            <person name="Stursova M."/>
            <person name="Weitz H."/>
            <person name="Taylor A."/>
            <person name="Grigoriev I.V."/>
            <person name="Nagy L.G."/>
            <person name="Martin F."/>
            <person name="Kauserud H."/>
        </authorList>
    </citation>
    <scope>NUCLEOTIDE SEQUENCE</scope>
    <source>
        <strain evidence="1">CBHHK002</strain>
    </source>
</reference>
<protein>
    <submittedName>
        <fullName evidence="1">Uncharacterized protein</fullName>
    </submittedName>
</protein>